<dbReference type="Proteomes" id="UP000192796">
    <property type="component" value="Unassembled WGS sequence"/>
</dbReference>
<dbReference type="PANTHER" id="PTHR23244">
    <property type="entry name" value="KELCH REPEAT DOMAIN"/>
    <property type="match status" value="1"/>
</dbReference>
<protein>
    <recommendedName>
        <fullName evidence="3">Secretion system C-terminal sorting domain-containing protein</fullName>
    </recommendedName>
</protein>
<keyword evidence="2" id="KW-0732">Signal</keyword>
<dbReference type="STRING" id="1703345.A3860_08390"/>
<evidence type="ECO:0000313" key="5">
    <source>
        <dbReference type="Proteomes" id="UP000192796"/>
    </source>
</evidence>
<dbReference type="InterPro" id="IPR015915">
    <property type="entry name" value="Kelch-typ_b-propeller"/>
</dbReference>
<dbReference type="EMBL" id="LVYD01000113">
    <property type="protein sequence ID" value="OQP57640.1"/>
    <property type="molecule type" value="Genomic_DNA"/>
</dbReference>
<gene>
    <name evidence="4" type="ORF">A3860_08390</name>
</gene>
<evidence type="ECO:0000256" key="2">
    <source>
        <dbReference type="SAM" id="SignalP"/>
    </source>
</evidence>
<accession>A0A1V9FH28</accession>
<dbReference type="Gene3D" id="2.120.10.80">
    <property type="entry name" value="Kelch-type beta propeller"/>
    <property type="match status" value="2"/>
</dbReference>
<comment type="caution">
    <text evidence="4">The sequence shown here is derived from an EMBL/GenBank/DDBJ whole genome shotgun (WGS) entry which is preliminary data.</text>
</comment>
<reference evidence="4 5" key="1">
    <citation type="submission" date="2016-03" db="EMBL/GenBank/DDBJ databases">
        <title>Niastella vici sp. nov., isolated from farmland soil.</title>
        <authorList>
            <person name="Chen L."/>
            <person name="Wang D."/>
            <person name="Yang S."/>
            <person name="Wang G."/>
        </authorList>
    </citation>
    <scope>NUCLEOTIDE SEQUENCE [LARGE SCALE GENOMIC DNA]</scope>
    <source>
        <strain evidence="4 5">DJ57</strain>
    </source>
</reference>
<feature type="chain" id="PRO_5013252319" description="Secretion system C-terminal sorting domain-containing protein" evidence="2">
    <location>
        <begin position="35"/>
        <end position="639"/>
    </location>
</feature>
<keyword evidence="5" id="KW-1185">Reference proteome</keyword>
<evidence type="ECO:0000256" key="1">
    <source>
        <dbReference type="SAM" id="MobiDB-lite"/>
    </source>
</evidence>
<dbReference type="AlphaFoldDB" id="A0A1V9FH28"/>
<evidence type="ECO:0000313" key="4">
    <source>
        <dbReference type="EMBL" id="OQP57640.1"/>
    </source>
</evidence>
<dbReference type="NCBIfam" id="TIGR04183">
    <property type="entry name" value="Por_Secre_tail"/>
    <property type="match status" value="1"/>
</dbReference>
<dbReference type="PANTHER" id="PTHR23244:SF437">
    <property type="match status" value="1"/>
</dbReference>
<feature type="region of interest" description="Disordered" evidence="1">
    <location>
        <begin position="54"/>
        <end position="74"/>
    </location>
</feature>
<dbReference type="InterPro" id="IPR026444">
    <property type="entry name" value="Secre_tail"/>
</dbReference>
<dbReference type="RefSeq" id="WP_081155540.1">
    <property type="nucleotide sequence ID" value="NZ_LVYD01000113.1"/>
</dbReference>
<feature type="signal peptide" evidence="2">
    <location>
        <begin position="1"/>
        <end position="34"/>
    </location>
</feature>
<dbReference type="Pfam" id="PF18962">
    <property type="entry name" value="Por_Secre_tail"/>
    <property type="match status" value="1"/>
</dbReference>
<dbReference type="OrthoDB" id="103335at2"/>
<organism evidence="4 5">
    <name type="scientific">Niastella vici</name>
    <dbReference type="NCBI Taxonomy" id="1703345"/>
    <lineage>
        <taxon>Bacteria</taxon>
        <taxon>Pseudomonadati</taxon>
        <taxon>Bacteroidota</taxon>
        <taxon>Chitinophagia</taxon>
        <taxon>Chitinophagales</taxon>
        <taxon>Chitinophagaceae</taxon>
        <taxon>Niastella</taxon>
    </lineage>
</organism>
<name>A0A1V9FH28_9BACT</name>
<evidence type="ECO:0000259" key="3">
    <source>
        <dbReference type="Pfam" id="PF18962"/>
    </source>
</evidence>
<dbReference type="SUPFAM" id="SSF117281">
    <property type="entry name" value="Kelch motif"/>
    <property type="match status" value="1"/>
</dbReference>
<dbReference type="Pfam" id="PF24681">
    <property type="entry name" value="Kelch_KLHDC2_KLHL20_DRC7"/>
    <property type="match status" value="1"/>
</dbReference>
<proteinExistence type="predicted"/>
<feature type="domain" description="Secretion system C-terminal sorting" evidence="3">
    <location>
        <begin position="569"/>
        <end position="633"/>
    </location>
</feature>
<sequence>MKLPVPTNYKFSKRSVYRTISFLLLFLSFIASHAQTSQWTWVSGDNTANQSGVYGTKGTAAATNKPGDRDSESGWKDASGNFWIFGGWDINSDNYNDLWKYNTSTGQWTWVSGDNTINQSGVYGTKGTAAATNKPGARRNQAAWVDASGNFWIFGGYGTDGAGNTGYLNDLWKYNTGTGQWTWMSGDNTRNNGGTYGTKGTAAAANKPGGRYRLAGWADASGNFWIIGGSGYDGSGNNGSLNDLWKYNPTTGQWTWVSGDNTRNSSGTYGTKGTAAATNEPGGRYGLSGVVDASGNFWIFGGNGYDGSGNNGVLNDLWKYNPTTGQWTWVSGDNTRNNNGSYGTQGTAATGNKPGGRYGLNMVLDASGNFWVFAGLGYPASGGTGVLNDLWKYDPSAGQWTWVSGDNTRNSNGTYGTKGTAAATNKPGGRFNAASWIDASGNLWSFAGYDNNGNNFNDLWKFNSLTVLPVRLITLQGNHRNSDNVLVFTTTGEDNTDRFNIERSAKGINYSVMGTVTAVGSGNNRYSFTDHDAANNSFYYRIQVIDKDGHTSYSPVITLNSDPDGKVTVYPNPATTGVYVKLNDNSLLNTTARLYTATGQLIASITITSSVQYINLQQYAKGLFTLRLNNGKAINVIKE</sequence>